<evidence type="ECO:0000256" key="10">
    <source>
        <dbReference type="RuleBase" id="RU000488"/>
    </source>
</evidence>
<keyword evidence="3 10" id="KW-0813">Transport</keyword>
<dbReference type="PROSITE" id="PS50920">
    <property type="entry name" value="SOLCAR"/>
    <property type="match status" value="3"/>
</dbReference>
<dbReference type="InterPro" id="IPR002067">
    <property type="entry name" value="MCP"/>
</dbReference>
<evidence type="ECO:0000256" key="6">
    <source>
        <dbReference type="ARBA" id="ARBA00022989"/>
    </source>
</evidence>
<gene>
    <name evidence="11" type="ORF">BCR33DRAFT_713515</name>
</gene>
<organism evidence="11 12">
    <name type="scientific">Rhizoclosmatium globosum</name>
    <dbReference type="NCBI Taxonomy" id="329046"/>
    <lineage>
        <taxon>Eukaryota</taxon>
        <taxon>Fungi</taxon>
        <taxon>Fungi incertae sedis</taxon>
        <taxon>Chytridiomycota</taxon>
        <taxon>Chytridiomycota incertae sedis</taxon>
        <taxon>Chytridiomycetes</taxon>
        <taxon>Chytridiales</taxon>
        <taxon>Chytriomycetaceae</taxon>
        <taxon>Rhizoclosmatium</taxon>
    </lineage>
</organism>
<keyword evidence="12" id="KW-1185">Reference proteome</keyword>
<dbReference type="GO" id="GO:0031966">
    <property type="term" value="C:mitochondrial membrane"/>
    <property type="evidence" value="ECO:0007669"/>
    <property type="project" value="UniProtKB-SubCell"/>
</dbReference>
<reference evidence="11 12" key="1">
    <citation type="submission" date="2016-07" db="EMBL/GenBank/DDBJ databases">
        <title>Pervasive Adenine N6-methylation of Active Genes in Fungi.</title>
        <authorList>
            <consortium name="DOE Joint Genome Institute"/>
            <person name="Mondo S.J."/>
            <person name="Dannebaum R.O."/>
            <person name="Kuo R.C."/>
            <person name="Labutti K."/>
            <person name="Haridas S."/>
            <person name="Kuo A."/>
            <person name="Salamov A."/>
            <person name="Ahrendt S.R."/>
            <person name="Lipzen A."/>
            <person name="Sullivan W."/>
            <person name="Andreopoulos W.B."/>
            <person name="Clum A."/>
            <person name="Lindquist E."/>
            <person name="Daum C."/>
            <person name="Ramamoorthy G.K."/>
            <person name="Gryganskyi A."/>
            <person name="Culley D."/>
            <person name="Magnuson J.K."/>
            <person name="James T.Y."/>
            <person name="O'Malley M.A."/>
            <person name="Stajich J.E."/>
            <person name="Spatafora J.W."/>
            <person name="Visel A."/>
            <person name="Grigoriev I.V."/>
        </authorList>
    </citation>
    <scope>NUCLEOTIDE SEQUENCE [LARGE SCALE GENOMIC DNA]</scope>
    <source>
        <strain evidence="11 12">JEL800</strain>
    </source>
</reference>
<comment type="similarity">
    <text evidence="2 10">Belongs to the mitochondrial carrier (TC 2.A.29) family.</text>
</comment>
<dbReference type="GO" id="GO:0055085">
    <property type="term" value="P:transmembrane transport"/>
    <property type="evidence" value="ECO:0007669"/>
    <property type="project" value="InterPro"/>
</dbReference>
<evidence type="ECO:0000256" key="2">
    <source>
        <dbReference type="ARBA" id="ARBA00006375"/>
    </source>
</evidence>
<feature type="repeat" description="Solcar" evidence="9">
    <location>
        <begin position="226"/>
        <end position="314"/>
    </location>
</feature>
<dbReference type="Gene3D" id="1.50.40.10">
    <property type="entry name" value="Mitochondrial carrier domain"/>
    <property type="match status" value="1"/>
</dbReference>
<evidence type="ECO:0000256" key="4">
    <source>
        <dbReference type="ARBA" id="ARBA00022692"/>
    </source>
</evidence>
<dbReference type="PANTHER" id="PTHR45618">
    <property type="entry name" value="MITOCHONDRIAL DICARBOXYLATE CARRIER-RELATED"/>
    <property type="match status" value="1"/>
</dbReference>
<dbReference type="EMBL" id="MCGO01000008">
    <property type="protein sequence ID" value="ORY49915.1"/>
    <property type="molecule type" value="Genomic_DNA"/>
</dbReference>
<feature type="repeat" description="Solcar" evidence="9">
    <location>
        <begin position="7"/>
        <end position="99"/>
    </location>
</feature>
<dbReference type="Proteomes" id="UP000193642">
    <property type="component" value="Unassembled WGS sequence"/>
</dbReference>
<evidence type="ECO:0000313" key="12">
    <source>
        <dbReference type="Proteomes" id="UP000193642"/>
    </source>
</evidence>
<dbReference type="OrthoDB" id="448427at2759"/>
<evidence type="ECO:0000256" key="7">
    <source>
        <dbReference type="ARBA" id="ARBA00023128"/>
    </source>
</evidence>
<accession>A0A1Y2CUA5</accession>
<name>A0A1Y2CUA5_9FUNG</name>
<dbReference type="SUPFAM" id="SSF103506">
    <property type="entry name" value="Mitochondrial carrier"/>
    <property type="match status" value="1"/>
</dbReference>
<keyword evidence="5" id="KW-0677">Repeat</keyword>
<evidence type="ECO:0000256" key="3">
    <source>
        <dbReference type="ARBA" id="ARBA00022448"/>
    </source>
</evidence>
<keyword evidence="4 9" id="KW-0812">Transmembrane</keyword>
<keyword evidence="8 9" id="KW-0472">Membrane</keyword>
<comment type="subcellular location">
    <subcellularLocation>
        <location evidence="1">Mitochondrion membrane</location>
        <topology evidence="1">Multi-pass membrane protein</topology>
    </subcellularLocation>
</comment>
<dbReference type="InterPro" id="IPR050391">
    <property type="entry name" value="Mito_Metabolite_Transporter"/>
</dbReference>
<proteinExistence type="inferred from homology"/>
<protein>
    <submittedName>
        <fullName evidence="11">Mitochondrial carrier</fullName>
    </submittedName>
</protein>
<keyword evidence="6" id="KW-1133">Transmembrane helix</keyword>
<dbReference type="AlphaFoldDB" id="A0A1Y2CUA5"/>
<sequence>MVHSYQYDLWIGLLCGGLANLVPSVLTNPFDAIKIRIQTQPEPVAGQERMYKSLAHAASRILKEEGWKGLIMPGMTATCLRELSYSSLRFGLYQPVKSSIHKLFLNDSSTAAKGSEPFAIKVLAAGSIACIGSSLANPTDLVKIRLQREYGCIENGIYTTGLNKGLAPSYKNTFHAFYKIVQTEKFWGLYSGVQATAIRATLVTGAQLSTYDETKYVLKKWGVMQEGFPLHLTASIVAGLAATTAGAPADIIKTRLLSQAQDVKGGYTGFADCFIKMWRNEGPMSLFRGWMPSYCRIAPHFIISLPLYEQLRKGFGLGAM</sequence>
<keyword evidence="7" id="KW-0496">Mitochondrion</keyword>
<evidence type="ECO:0000256" key="5">
    <source>
        <dbReference type="ARBA" id="ARBA00022737"/>
    </source>
</evidence>
<comment type="caution">
    <text evidence="11">The sequence shown here is derived from an EMBL/GenBank/DDBJ whole genome shotgun (WGS) entry which is preliminary data.</text>
</comment>
<evidence type="ECO:0000256" key="8">
    <source>
        <dbReference type="ARBA" id="ARBA00023136"/>
    </source>
</evidence>
<evidence type="ECO:0000256" key="9">
    <source>
        <dbReference type="PROSITE-ProRule" id="PRU00282"/>
    </source>
</evidence>
<dbReference type="InterPro" id="IPR023395">
    <property type="entry name" value="MCP_dom_sf"/>
</dbReference>
<dbReference type="InterPro" id="IPR018108">
    <property type="entry name" value="MCP_transmembrane"/>
</dbReference>
<evidence type="ECO:0000256" key="1">
    <source>
        <dbReference type="ARBA" id="ARBA00004225"/>
    </source>
</evidence>
<dbReference type="PRINTS" id="PR00926">
    <property type="entry name" value="MITOCARRIER"/>
</dbReference>
<evidence type="ECO:0000313" key="11">
    <source>
        <dbReference type="EMBL" id="ORY49915.1"/>
    </source>
</evidence>
<feature type="repeat" description="Solcar" evidence="9">
    <location>
        <begin position="116"/>
        <end position="217"/>
    </location>
</feature>
<dbReference type="Pfam" id="PF00153">
    <property type="entry name" value="Mito_carr"/>
    <property type="match status" value="3"/>
</dbReference>